<accession>L5M649</accession>
<feature type="domain" description="T-SNARE coiled-coil homology" evidence="12">
    <location>
        <begin position="182"/>
        <end position="249"/>
    </location>
</feature>
<evidence type="ECO:0000256" key="4">
    <source>
        <dbReference type="ARBA" id="ARBA00022692"/>
    </source>
</evidence>
<dbReference type="GO" id="GO:1903076">
    <property type="term" value="P:regulation of protein localization to plasma membrane"/>
    <property type="evidence" value="ECO:0007669"/>
    <property type="project" value="TreeGrafter"/>
</dbReference>
<keyword evidence="6 11" id="KW-1133">Transmembrane helix</keyword>
<evidence type="ECO:0000313" key="14">
    <source>
        <dbReference type="Proteomes" id="UP000010556"/>
    </source>
</evidence>
<dbReference type="GO" id="GO:0000149">
    <property type="term" value="F:SNARE binding"/>
    <property type="evidence" value="ECO:0007669"/>
    <property type="project" value="TreeGrafter"/>
</dbReference>
<comment type="similarity">
    <text evidence="2">Belongs to the VTI1 family.</text>
</comment>
<dbReference type="PANTHER" id="PTHR21230:SF89">
    <property type="entry name" value="VESICLE TRANSPORT THROUGH INTERACTION WITH T-SNARES HOMOLOG 1B"/>
    <property type="match status" value="1"/>
</dbReference>
<dbReference type="GO" id="GO:0048280">
    <property type="term" value="P:vesicle fusion with Golgi apparatus"/>
    <property type="evidence" value="ECO:0007669"/>
    <property type="project" value="TreeGrafter"/>
</dbReference>
<dbReference type="AlphaFoldDB" id="L5M649"/>
<evidence type="ECO:0000256" key="3">
    <source>
        <dbReference type="ARBA" id="ARBA00022448"/>
    </source>
</evidence>
<dbReference type="Proteomes" id="UP000010556">
    <property type="component" value="Unassembled WGS sequence"/>
</dbReference>
<dbReference type="GO" id="GO:0005829">
    <property type="term" value="C:cytosol"/>
    <property type="evidence" value="ECO:0007669"/>
    <property type="project" value="GOC"/>
</dbReference>
<evidence type="ECO:0000256" key="9">
    <source>
        <dbReference type="SAM" id="Coils"/>
    </source>
</evidence>
<dbReference type="GO" id="GO:0012507">
    <property type="term" value="C:ER to Golgi transport vesicle membrane"/>
    <property type="evidence" value="ECO:0007669"/>
    <property type="project" value="TreeGrafter"/>
</dbReference>
<comment type="subcellular location">
    <subcellularLocation>
        <location evidence="1">Membrane</location>
        <topology evidence="1">Single-pass type IV membrane protein</topology>
    </subcellularLocation>
</comment>
<dbReference type="GO" id="GO:0005484">
    <property type="term" value="F:SNAP receptor activity"/>
    <property type="evidence" value="ECO:0007669"/>
    <property type="project" value="TreeGrafter"/>
</dbReference>
<feature type="compositionally biased region" description="Low complexity" evidence="10">
    <location>
        <begin position="115"/>
        <end position="124"/>
    </location>
</feature>
<feature type="coiled-coil region" evidence="9">
    <location>
        <begin position="215"/>
        <end position="245"/>
    </location>
</feature>
<dbReference type="EMBL" id="KB104502">
    <property type="protein sequence ID" value="ELK33183.1"/>
    <property type="molecule type" value="Genomic_DNA"/>
</dbReference>
<organism evidence="13 14">
    <name type="scientific">Myotis davidii</name>
    <name type="common">David's myotis</name>
    <dbReference type="NCBI Taxonomy" id="225400"/>
    <lineage>
        <taxon>Eukaryota</taxon>
        <taxon>Metazoa</taxon>
        <taxon>Chordata</taxon>
        <taxon>Craniata</taxon>
        <taxon>Vertebrata</taxon>
        <taxon>Euteleostomi</taxon>
        <taxon>Mammalia</taxon>
        <taxon>Eutheria</taxon>
        <taxon>Laurasiatheria</taxon>
        <taxon>Chiroptera</taxon>
        <taxon>Yangochiroptera</taxon>
        <taxon>Vespertilionidae</taxon>
        <taxon>Myotis</taxon>
    </lineage>
</organism>
<dbReference type="InterPro" id="IPR000727">
    <property type="entry name" value="T_SNARE_dom"/>
</dbReference>
<dbReference type="GO" id="GO:0016236">
    <property type="term" value="P:macroautophagy"/>
    <property type="evidence" value="ECO:0007669"/>
    <property type="project" value="TreeGrafter"/>
</dbReference>
<reference evidence="14" key="1">
    <citation type="journal article" date="2013" name="Science">
        <title>Comparative analysis of bat genomes provides insight into the evolution of flight and immunity.</title>
        <authorList>
            <person name="Zhang G."/>
            <person name="Cowled C."/>
            <person name="Shi Z."/>
            <person name="Huang Z."/>
            <person name="Bishop-Lilly K.A."/>
            <person name="Fang X."/>
            <person name="Wynne J.W."/>
            <person name="Xiong Z."/>
            <person name="Baker M.L."/>
            <person name="Zhao W."/>
            <person name="Tachedjian M."/>
            <person name="Zhu Y."/>
            <person name="Zhou P."/>
            <person name="Jiang X."/>
            <person name="Ng J."/>
            <person name="Yang L."/>
            <person name="Wu L."/>
            <person name="Xiao J."/>
            <person name="Feng Y."/>
            <person name="Chen Y."/>
            <person name="Sun X."/>
            <person name="Zhang Y."/>
            <person name="Marsh G.A."/>
            <person name="Crameri G."/>
            <person name="Broder C.C."/>
            <person name="Frey K.G."/>
            <person name="Wang L.F."/>
            <person name="Wang J."/>
        </authorList>
    </citation>
    <scope>NUCLEOTIDE SEQUENCE [LARGE SCALE GENOMIC DNA]</scope>
</reference>
<dbReference type="Pfam" id="PF12352">
    <property type="entry name" value="V-SNARE_C"/>
    <property type="match status" value="1"/>
</dbReference>
<dbReference type="SUPFAM" id="SSF58038">
    <property type="entry name" value="SNARE fusion complex"/>
    <property type="match status" value="1"/>
</dbReference>
<evidence type="ECO:0000256" key="11">
    <source>
        <dbReference type="SAM" id="Phobius"/>
    </source>
</evidence>
<keyword evidence="4 11" id="KW-0812">Transmembrane</keyword>
<dbReference type="GO" id="GO:0006896">
    <property type="term" value="P:Golgi to vacuole transport"/>
    <property type="evidence" value="ECO:0007669"/>
    <property type="project" value="TreeGrafter"/>
</dbReference>
<dbReference type="SMART" id="SM00397">
    <property type="entry name" value="t_SNARE"/>
    <property type="match status" value="1"/>
</dbReference>
<dbReference type="GO" id="GO:0005794">
    <property type="term" value="C:Golgi apparatus"/>
    <property type="evidence" value="ECO:0007669"/>
    <property type="project" value="TreeGrafter"/>
</dbReference>
<feature type="transmembrane region" description="Helical" evidence="11">
    <location>
        <begin position="258"/>
        <end position="277"/>
    </location>
</feature>
<evidence type="ECO:0000313" key="13">
    <source>
        <dbReference type="EMBL" id="ELK33183.1"/>
    </source>
</evidence>
<evidence type="ECO:0000256" key="5">
    <source>
        <dbReference type="ARBA" id="ARBA00022927"/>
    </source>
</evidence>
<protein>
    <submittedName>
        <fullName evidence="13">Vesicle transport through interaction with t-SNAREs like protein 1B</fullName>
    </submittedName>
</protein>
<keyword evidence="8 11" id="KW-0472">Membrane</keyword>
<dbReference type="CDD" id="cd15890">
    <property type="entry name" value="SNARE_Vti1b"/>
    <property type="match status" value="1"/>
</dbReference>
<keyword evidence="5" id="KW-0653">Protein transport</keyword>
<evidence type="ECO:0000259" key="12">
    <source>
        <dbReference type="SMART" id="SM00397"/>
    </source>
</evidence>
<keyword evidence="14" id="KW-1185">Reference proteome</keyword>
<dbReference type="GO" id="GO:0006891">
    <property type="term" value="P:intra-Golgi vesicle-mediated transport"/>
    <property type="evidence" value="ECO:0007669"/>
    <property type="project" value="TreeGrafter"/>
</dbReference>
<dbReference type="FunFam" id="1.20.5.110:FF:000002">
    <property type="entry name" value="Vesicle transport through interaction with t-SNAREsB"/>
    <property type="match status" value="1"/>
</dbReference>
<dbReference type="PANTHER" id="PTHR21230">
    <property type="entry name" value="VESICLE TRANSPORT V-SNARE PROTEIN VTI1-RELATED"/>
    <property type="match status" value="1"/>
</dbReference>
<proteinExistence type="inferred from homology"/>
<feature type="region of interest" description="Disordered" evidence="10">
    <location>
        <begin position="115"/>
        <end position="158"/>
    </location>
</feature>
<keyword evidence="3" id="KW-0813">Transport</keyword>
<evidence type="ECO:0000256" key="10">
    <source>
        <dbReference type="SAM" id="MobiDB-lite"/>
    </source>
</evidence>
<name>L5M649_MYODS</name>
<keyword evidence="7 9" id="KW-0175">Coiled coil</keyword>
<evidence type="ECO:0000256" key="8">
    <source>
        <dbReference type="ARBA" id="ARBA00023136"/>
    </source>
</evidence>
<dbReference type="GO" id="GO:0005789">
    <property type="term" value="C:endoplasmic reticulum membrane"/>
    <property type="evidence" value="ECO:0007669"/>
    <property type="project" value="TreeGrafter"/>
</dbReference>
<gene>
    <name evidence="13" type="ORF">MDA_GLEAN10020933</name>
</gene>
<dbReference type="GO" id="GO:0042147">
    <property type="term" value="P:retrograde transport, endosome to Golgi"/>
    <property type="evidence" value="ECO:0007669"/>
    <property type="project" value="TreeGrafter"/>
</dbReference>
<dbReference type="GO" id="GO:0031902">
    <property type="term" value="C:late endosome membrane"/>
    <property type="evidence" value="ECO:0007669"/>
    <property type="project" value="TreeGrafter"/>
</dbReference>
<dbReference type="Gene3D" id="1.20.5.110">
    <property type="match status" value="1"/>
</dbReference>
<sequence length="283" mass="31127">MTSIGRSGMVEQVSRVPDQGRAPVTVIRASLWWLLQVLCSRMPQSRWVLTSAAWTGPCSHLLPAPGTTPIARHCQQVQVAVAGPNRPSGIRHLPLLLRGDRGSSRCLHLLTAPAPLTPAAGAGPNRSTPSEALKLPEGPCQTPPGSEKRAFDSHTGGRGNMKYGTCTVENEHVNQLQPQRVLLLQGTDSLNRAAQRIERSHRIATETDQIGSEIVQELGQQRDQLERTKNRLVNTNENLSKSRKILRSMSRKVTTSKLLLCVVIFLEIAILGGLVYYKFIHKH</sequence>
<evidence type="ECO:0000256" key="2">
    <source>
        <dbReference type="ARBA" id="ARBA00006108"/>
    </source>
</evidence>
<dbReference type="GO" id="GO:0015031">
    <property type="term" value="P:protein transport"/>
    <property type="evidence" value="ECO:0007669"/>
    <property type="project" value="UniProtKB-KW"/>
</dbReference>
<evidence type="ECO:0000256" key="6">
    <source>
        <dbReference type="ARBA" id="ARBA00022989"/>
    </source>
</evidence>
<dbReference type="GO" id="GO:0031201">
    <property type="term" value="C:SNARE complex"/>
    <property type="evidence" value="ECO:0007669"/>
    <property type="project" value="TreeGrafter"/>
</dbReference>
<evidence type="ECO:0000256" key="7">
    <source>
        <dbReference type="ARBA" id="ARBA00023054"/>
    </source>
</evidence>
<evidence type="ECO:0000256" key="1">
    <source>
        <dbReference type="ARBA" id="ARBA00004211"/>
    </source>
</evidence>